<evidence type="ECO:0000313" key="2">
    <source>
        <dbReference type="EMBL" id="KAF4685861.1"/>
    </source>
</evidence>
<feature type="transmembrane region" description="Helical" evidence="1">
    <location>
        <begin position="312"/>
        <end position="331"/>
    </location>
</feature>
<evidence type="ECO:0000313" key="3">
    <source>
        <dbReference type="Proteomes" id="UP000541610"/>
    </source>
</evidence>
<gene>
    <name evidence="2" type="ORF">FOZ60_005969</name>
</gene>
<comment type="caution">
    <text evidence="2">The sequence shown here is derived from an EMBL/GenBank/DDBJ whole genome shotgun (WGS) entry which is preliminary data.</text>
</comment>
<feature type="transmembrane region" description="Helical" evidence="1">
    <location>
        <begin position="84"/>
        <end position="104"/>
    </location>
</feature>
<dbReference type="OrthoDB" id="202063at2759"/>
<protein>
    <submittedName>
        <fullName evidence="2">Uncharacterized protein</fullName>
    </submittedName>
</protein>
<dbReference type="AlphaFoldDB" id="A0A7J6NS35"/>
<feature type="transmembrane region" description="Helical" evidence="1">
    <location>
        <begin position="616"/>
        <end position="648"/>
    </location>
</feature>
<feature type="transmembrane region" description="Helical" evidence="1">
    <location>
        <begin position="142"/>
        <end position="163"/>
    </location>
</feature>
<feature type="transmembrane region" description="Helical" evidence="1">
    <location>
        <begin position="337"/>
        <end position="356"/>
    </location>
</feature>
<name>A0A7J6NS35_PEROL</name>
<feature type="transmembrane region" description="Helical" evidence="1">
    <location>
        <begin position="368"/>
        <end position="391"/>
    </location>
</feature>
<keyword evidence="1" id="KW-0472">Membrane</keyword>
<feature type="transmembrane region" description="Helical" evidence="1">
    <location>
        <begin position="419"/>
        <end position="440"/>
    </location>
</feature>
<feature type="transmembrane region" description="Helical" evidence="1">
    <location>
        <begin position="199"/>
        <end position="221"/>
    </location>
</feature>
<feature type="transmembrane region" description="Helical" evidence="1">
    <location>
        <begin position="60"/>
        <end position="78"/>
    </location>
</feature>
<keyword evidence="1" id="KW-1133">Transmembrane helix</keyword>
<dbReference type="EMBL" id="JABANP010000245">
    <property type="protein sequence ID" value="KAF4685861.1"/>
    <property type="molecule type" value="Genomic_DNA"/>
</dbReference>
<evidence type="ECO:0000256" key="1">
    <source>
        <dbReference type="SAM" id="Phobius"/>
    </source>
</evidence>
<reference evidence="2 3" key="1">
    <citation type="submission" date="2020-04" db="EMBL/GenBank/DDBJ databases">
        <title>Perkinsus olseni comparative genomics.</title>
        <authorList>
            <person name="Bogema D.R."/>
        </authorList>
    </citation>
    <scope>NUCLEOTIDE SEQUENCE [LARGE SCALE GENOMIC DNA]</scope>
    <source>
        <strain evidence="2">00978-12</strain>
    </source>
</reference>
<dbReference type="Proteomes" id="UP000541610">
    <property type="component" value="Unassembled WGS sequence"/>
</dbReference>
<sequence>MPSEEEGVVRSVTASLGTPAGLGVSSQPTQEDMPAIVPIRSSGLSTYLCLGQLLSRRPTLELVLIGLTPALTVIAFGLLLRNMILAMFIMHAIMLLGPTVYLIGNTSIRAGLRNSSESTPFHWYRLYFSSEMANTFNGSGTVLLSLLSFLVTTLCGSLIYLMLQCSGRWWQILCIGSYESQLDIFGLGGLRHTPSLLDVLLALYFIIVNPLIEEFFWRIFLIKELSDSSQNSHMGRLQQEFSPVPTSEPQDRMAPTGGDAELDIEVGAARSDVFMDEETARSVSSMVASISPPSPAVSASNSSRLVSYSETVNWVGSALYGSYHILVVWALLNSLPYAILAFILLVLVGRLLIFIIQSEQGPDATISGFCLATAVHSGLDTVVVFALAAALRIVEVKGDNTSVVSAAANAGFKFIKKHYIVSSMYIIGLIVAVFGTGFHVDPITAARYHKTLDHVDLVQGRQYRTVVQKLDRAERDYYNSKGWFSCNDECQGNYRKVEDLRDQKAVVESKIYDLQLDAKKTVGLWSSYAAQDMRKDFWDSWNAGKDMASHWTLWDTLFMAAGGDSRDQTLMSMILQTVFQYIMNLTVGLIAAIGAFLTTVPQVIASYGPGFIEGVVYFFLVLCAAAAAVVSFLGVIYGGVAGGGYYLIKREIDRLEADPQQQRYRQVLAGVSLSTESSHHHHHTKHGEKHHLRRGHFLHVLKEKGLLTKNKEDEALPGLIHINPVQIDFRKIGQDLQKSKRKDEDALRGSLAGLNGWEDGAKEDLTRLAEEGDKGYLADLSTMPRQAKQAHEEMMRALKGPESTDAIRSAAHGV</sequence>
<organism evidence="2 3">
    <name type="scientific">Perkinsus olseni</name>
    <name type="common">Perkinsus atlanticus</name>
    <dbReference type="NCBI Taxonomy" id="32597"/>
    <lineage>
        <taxon>Eukaryota</taxon>
        <taxon>Sar</taxon>
        <taxon>Alveolata</taxon>
        <taxon>Perkinsozoa</taxon>
        <taxon>Perkinsea</taxon>
        <taxon>Perkinsida</taxon>
        <taxon>Perkinsidae</taxon>
        <taxon>Perkinsus</taxon>
    </lineage>
</organism>
<keyword evidence="1" id="KW-0812">Transmembrane</keyword>
<accession>A0A7J6NS35</accession>
<feature type="transmembrane region" description="Helical" evidence="1">
    <location>
        <begin position="581"/>
        <end position="604"/>
    </location>
</feature>
<proteinExistence type="predicted"/>